<accession>A0ABQ5VGD8</accession>
<gene>
    <name evidence="2" type="ORF">GCM10007927_09460</name>
</gene>
<dbReference type="InterPro" id="IPR010767">
    <property type="entry name" value="Phage_CGC-2007_Cje0229"/>
</dbReference>
<keyword evidence="1" id="KW-0812">Transmembrane</keyword>
<protein>
    <recommendedName>
        <fullName evidence="4">DUF1353 domain-containing protein</fullName>
    </recommendedName>
</protein>
<keyword evidence="1" id="KW-0472">Membrane</keyword>
<reference evidence="2" key="2">
    <citation type="submission" date="2023-01" db="EMBL/GenBank/DDBJ databases">
        <title>Draft genome sequence of Sulfitobacter pacificus strain NBRC 109915.</title>
        <authorList>
            <person name="Sun Q."/>
            <person name="Mori K."/>
        </authorList>
    </citation>
    <scope>NUCLEOTIDE SEQUENCE</scope>
    <source>
        <strain evidence="2">NBRC 109915</strain>
    </source>
</reference>
<dbReference type="Pfam" id="PF07087">
    <property type="entry name" value="DUF1353"/>
    <property type="match status" value="1"/>
</dbReference>
<organism evidence="2 3">
    <name type="scientific">Sulfitobacter pacificus</name>
    <dbReference type="NCBI Taxonomy" id="1499314"/>
    <lineage>
        <taxon>Bacteria</taxon>
        <taxon>Pseudomonadati</taxon>
        <taxon>Pseudomonadota</taxon>
        <taxon>Alphaproteobacteria</taxon>
        <taxon>Rhodobacterales</taxon>
        <taxon>Roseobacteraceae</taxon>
        <taxon>Sulfitobacter</taxon>
    </lineage>
</organism>
<keyword evidence="3" id="KW-1185">Reference proteome</keyword>
<evidence type="ECO:0000313" key="3">
    <source>
        <dbReference type="Proteomes" id="UP001161388"/>
    </source>
</evidence>
<evidence type="ECO:0000256" key="1">
    <source>
        <dbReference type="SAM" id="Phobius"/>
    </source>
</evidence>
<evidence type="ECO:0000313" key="2">
    <source>
        <dbReference type="EMBL" id="GLQ26143.1"/>
    </source>
</evidence>
<feature type="transmembrane region" description="Helical" evidence="1">
    <location>
        <begin position="93"/>
        <end position="114"/>
    </location>
</feature>
<dbReference type="RefSeq" id="WP_284371040.1">
    <property type="nucleotide sequence ID" value="NZ_BSNL01000001.1"/>
</dbReference>
<dbReference type="EMBL" id="BSNL01000001">
    <property type="protein sequence ID" value="GLQ26143.1"/>
    <property type="molecule type" value="Genomic_DNA"/>
</dbReference>
<comment type="caution">
    <text evidence="2">The sequence shown here is derived from an EMBL/GenBank/DDBJ whole genome shotgun (WGS) entry which is preliminary data.</text>
</comment>
<sequence>MLDFETPADWSQHLSGIKYVTTRDIDWGLGTPRSKTRLKIPAGRVFDVSVPRGLRWLIDPHNPKYRIAGLIHDELLHVHNWTRMRAGGEFHDALRAGGTSAICAIALWVAVSLFKYPLATR</sequence>
<name>A0ABQ5VGD8_9RHOB</name>
<evidence type="ECO:0008006" key="4">
    <source>
        <dbReference type="Google" id="ProtNLM"/>
    </source>
</evidence>
<dbReference type="Proteomes" id="UP001161388">
    <property type="component" value="Unassembled WGS sequence"/>
</dbReference>
<reference evidence="2" key="1">
    <citation type="journal article" date="2014" name="Int. J. Syst. Evol. Microbiol.">
        <title>Complete genome of a new Firmicutes species belonging to the dominant human colonic microbiota ('Ruminococcus bicirculans') reveals two chromosomes and a selective capacity to utilize plant glucans.</title>
        <authorList>
            <consortium name="NISC Comparative Sequencing Program"/>
            <person name="Wegmann U."/>
            <person name="Louis P."/>
            <person name="Goesmann A."/>
            <person name="Henrissat B."/>
            <person name="Duncan S.H."/>
            <person name="Flint H.J."/>
        </authorList>
    </citation>
    <scope>NUCLEOTIDE SEQUENCE</scope>
    <source>
        <strain evidence="2">NBRC 109915</strain>
    </source>
</reference>
<keyword evidence="1" id="KW-1133">Transmembrane helix</keyword>
<proteinExistence type="predicted"/>